<protein>
    <submittedName>
        <fullName evidence="2">Uncharacterized protein</fullName>
    </submittedName>
</protein>
<dbReference type="EMBL" id="CADEAL010004414">
    <property type="protein sequence ID" value="CAB1459034.1"/>
    <property type="molecule type" value="Genomic_DNA"/>
</dbReference>
<sequence>MEWTRGGTRNDYVVTKGKDEPPTSPARQDSAVVSLFQDEEQPSTSSGTQSQASFGKVCLFEGMSGWMCLQGADWFQPKDGGGSYFQDKSTVPKAPAVLSPLATASRTSSRTQLMQPAERRGCFQNVMWILGKMRRPKQCHSPPPHVDPMIKADMTAKELHLVLRIKEVEPLDTIFSLHPKMGLIEEPCEHHLKDVGRNKVGEQGQERRAHEVPGSCRERALIEVRHHTKDPAIKAEVQSLS</sequence>
<name>A0A9N7VXN5_PLEPL</name>
<dbReference type="Proteomes" id="UP001153269">
    <property type="component" value="Unassembled WGS sequence"/>
</dbReference>
<proteinExistence type="predicted"/>
<feature type="region of interest" description="Disordered" evidence="1">
    <location>
        <begin position="1"/>
        <end position="30"/>
    </location>
</feature>
<gene>
    <name evidence="2" type="ORF">PLEPLA_LOCUS46870</name>
</gene>
<reference evidence="2" key="1">
    <citation type="submission" date="2020-03" db="EMBL/GenBank/DDBJ databases">
        <authorList>
            <person name="Weist P."/>
        </authorList>
    </citation>
    <scope>NUCLEOTIDE SEQUENCE</scope>
</reference>
<evidence type="ECO:0000256" key="1">
    <source>
        <dbReference type="SAM" id="MobiDB-lite"/>
    </source>
</evidence>
<evidence type="ECO:0000313" key="2">
    <source>
        <dbReference type="EMBL" id="CAB1459034.1"/>
    </source>
</evidence>
<keyword evidence="3" id="KW-1185">Reference proteome</keyword>
<evidence type="ECO:0000313" key="3">
    <source>
        <dbReference type="Proteomes" id="UP001153269"/>
    </source>
</evidence>
<comment type="caution">
    <text evidence="2">The sequence shown here is derived from an EMBL/GenBank/DDBJ whole genome shotgun (WGS) entry which is preliminary data.</text>
</comment>
<organism evidence="2 3">
    <name type="scientific">Pleuronectes platessa</name>
    <name type="common">European plaice</name>
    <dbReference type="NCBI Taxonomy" id="8262"/>
    <lineage>
        <taxon>Eukaryota</taxon>
        <taxon>Metazoa</taxon>
        <taxon>Chordata</taxon>
        <taxon>Craniata</taxon>
        <taxon>Vertebrata</taxon>
        <taxon>Euteleostomi</taxon>
        <taxon>Actinopterygii</taxon>
        <taxon>Neopterygii</taxon>
        <taxon>Teleostei</taxon>
        <taxon>Neoteleostei</taxon>
        <taxon>Acanthomorphata</taxon>
        <taxon>Carangaria</taxon>
        <taxon>Pleuronectiformes</taxon>
        <taxon>Pleuronectoidei</taxon>
        <taxon>Pleuronectidae</taxon>
        <taxon>Pleuronectes</taxon>
    </lineage>
</organism>
<dbReference type="AlphaFoldDB" id="A0A9N7VXN5"/>
<accession>A0A9N7VXN5</accession>